<reference evidence="2 3" key="1">
    <citation type="journal article" date="2017" name="Int. J. Parasitol.">
        <title>The genome of the protozoan parasite Cystoisospora suis and a reverse vaccinology approach to identify vaccine candidates.</title>
        <authorList>
            <person name="Palmieri N."/>
            <person name="Shrestha A."/>
            <person name="Ruttkowski B."/>
            <person name="Beck T."/>
            <person name="Vogl C."/>
            <person name="Tomley F."/>
            <person name="Blake D.P."/>
            <person name="Joachim A."/>
        </authorList>
    </citation>
    <scope>NUCLEOTIDE SEQUENCE [LARGE SCALE GENOMIC DNA]</scope>
    <source>
        <strain evidence="2 3">Wien I</strain>
    </source>
</reference>
<dbReference type="AlphaFoldDB" id="A0A2C6K9U1"/>
<dbReference type="Pfam" id="PF17921">
    <property type="entry name" value="Integrase_H2C2"/>
    <property type="match status" value="1"/>
</dbReference>
<dbReference type="GO" id="GO:0003676">
    <property type="term" value="F:nucleic acid binding"/>
    <property type="evidence" value="ECO:0007669"/>
    <property type="project" value="InterPro"/>
</dbReference>
<keyword evidence="3" id="KW-1185">Reference proteome</keyword>
<gene>
    <name evidence="2" type="ORF">CSUI_011283</name>
</gene>
<dbReference type="EMBL" id="MIGC01010555">
    <property type="protein sequence ID" value="PHJ14907.1"/>
    <property type="molecule type" value="Genomic_DNA"/>
</dbReference>
<dbReference type="PANTHER" id="PTHR35046">
    <property type="entry name" value="ZINC KNUCKLE (CCHC-TYPE) FAMILY PROTEIN"/>
    <property type="match status" value="1"/>
</dbReference>
<evidence type="ECO:0000313" key="3">
    <source>
        <dbReference type="Proteomes" id="UP000221165"/>
    </source>
</evidence>
<accession>A0A2C6K9U1</accession>
<evidence type="ECO:0000259" key="1">
    <source>
        <dbReference type="Pfam" id="PF17921"/>
    </source>
</evidence>
<dbReference type="PANTHER" id="PTHR35046:SF18">
    <property type="entry name" value="RNA-DIRECTED DNA POLYMERASE"/>
    <property type="match status" value="1"/>
</dbReference>
<evidence type="ECO:0000313" key="2">
    <source>
        <dbReference type="EMBL" id="PHJ14907.1"/>
    </source>
</evidence>
<protein>
    <submittedName>
        <fullName evidence="2">Retrotransposon ty3-gypsy subclass</fullName>
    </submittedName>
</protein>
<dbReference type="OrthoDB" id="2202254at2759"/>
<comment type="caution">
    <text evidence="2">The sequence shown here is derived from an EMBL/GenBank/DDBJ whole genome shotgun (WGS) entry which is preliminary data.</text>
</comment>
<dbReference type="RefSeq" id="XP_067916641.1">
    <property type="nucleotide sequence ID" value="XM_068071383.1"/>
</dbReference>
<dbReference type="SUPFAM" id="SSF53098">
    <property type="entry name" value="Ribonuclease H-like"/>
    <property type="match status" value="1"/>
</dbReference>
<dbReference type="InterPro" id="IPR012337">
    <property type="entry name" value="RNaseH-like_sf"/>
</dbReference>
<organism evidence="2 3">
    <name type="scientific">Cystoisospora suis</name>
    <dbReference type="NCBI Taxonomy" id="483139"/>
    <lineage>
        <taxon>Eukaryota</taxon>
        <taxon>Sar</taxon>
        <taxon>Alveolata</taxon>
        <taxon>Apicomplexa</taxon>
        <taxon>Conoidasida</taxon>
        <taxon>Coccidia</taxon>
        <taxon>Eucoccidiorida</taxon>
        <taxon>Eimeriorina</taxon>
        <taxon>Sarcocystidae</taxon>
        <taxon>Cystoisospora</taxon>
    </lineage>
</organism>
<dbReference type="InterPro" id="IPR041588">
    <property type="entry name" value="Integrase_H2C2"/>
</dbReference>
<dbReference type="Gene3D" id="3.30.420.10">
    <property type="entry name" value="Ribonuclease H-like superfamily/Ribonuclease H"/>
    <property type="match status" value="1"/>
</dbReference>
<dbReference type="VEuPathDB" id="ToxoDB:CSUI_011283"/>
<dbReference type="Proteomes" id="UP000221165">
    <property type="component" value="Unassembled WGS sequence"/>
</dbReference>
<sequence>MEKDVREYVTTCTACQRNKPRCSKAPGLLHPLPIPDRPWQSISVDFITGLPASGASAYDSICVIVDRLSKMAHFLP</sequence>
<proteinExistence type="predicted"/>
<feature type="domain" description="Integrase zinc-binding" evidence="1">
    <location>
        <begin position="1"/>
        <end position="21"/>
    </location>
</feature>
<name>A0A2C6K9U1_9APIC</name>
<feature type="non-terminal residue" evidence="2">
    <location>
        <position position="76"/>
    </location>
</feature>
<dbReference type="InterPro" id="IPR036397">
    <property type="entry name" value="RNaseH_sf"/>
</dbReference>
<dbReference type="GeneID" id="94434594"/>